<proteinExistence type="predicted"/>
<feature type="transmembrane region" description="Helical" evidence="1">
    <location>
        <begin position="21"/>
        <end position="47"/>
    </location>
</feature>
<comment type="caution">
    <text evidence="2">The sequence shown here is derived from an EMBL/GenBank/DDBJ whole genome shotgun (WGS) entry which is preliminary data.</text>
</comment>
<keyword evidence="1" id="KW-1133">Transmembrane helix</keyword>
<evidence type="ECO:0000313" key="3">
    <source>
        <dbReference type="Proteomes" id="UP000286100"/>
    </source>
</evidence>
<keyword evidence="1" id="KW-0812">Transmembrane</keyword>
<dbReference type="OrthoDB" id="5405464at2"/>
<protein>
    <recommendedName>
        <fullName evidence="4">DUF4870 domain-containing protein</fullName>
    </recommendedName>
</protein>
<dbReference type="RefSeq" id="WP_119760758.1">
    <property type="nucleotide sequence ID" value="NZ_QYUM01000002.1"/>
</dbReference>
<evidence type="ECO:0008006" key="4">
    <source>
        <dbReference type="Google" id="ProtNLM"/>
    </source>
</evidence>
<gene>
    <name evidence="2" type="ORF">D3876_07445</name>
</gene>
<dbReference type="AlphaFoldDB" id="A0A418WS46"/>
<evidence type="ECO:0000256" key="1">
    <source>
        <dbReference type="SAM" id="Phobius"/>
    </source>
</evidence>
<dbReference type="Proteomes" id="UP000286100">
    <property type="component" value="Unassembled WGS sequence"/>
</dbReference>
<reference evidence="2 3" key="1">
    <citation type="submission" date="2018-09" db="EMBL/GenBank/DDBJ databases">
        <authorList>
            <person name="Zhu H."/>
        </authorList>
    </citation>
    <scope>NUCLEOTIDE SEQUENCE [LARGE SCALE GENOMIC DNA]</scope>
    <source>
        <strain evidence="2 3">K2R01-6</strain>
    </source>
</reference>
<keyword evidence="3" id="KW-1185">Reference proteome</keyword>
<feature type="transmembrane region" description="Helical" evidence="1">
    <location>
        <begin position="67"/>
        <end position="99"/>
    </location>
</feature>
<dbReference type="EMBL" id="QYUM01000002">
    <property type="protein sequence ID" value="RJF94083.1"/>
    <property type="molecule type" value="Genomic_DNA"/>
</dbReference>
<accession>A0A418WS46</accession>
<keyword evidence="1" id="KW-0472">Membrane</keyword>
<name>A0A418WS46_9SPHN</name>
<sequence>MNDPSRSTDRPVTGFDFNRPTIIALLYLASFITGITAVIGIVLAHIWANEPGEAWGQSHYRYLIRTFWLALAAGAVGVVLTIVLVGFAILFAVTLWVAVRSVVSLVKAQKREPLADPATLLF</sequence>
<organism evidence="2 3">
    <name type="scientific">Sphingomonas cavernae</name>
    <dbReference type="NCBI Taxonomy" id="2320861"/>
    <lineage>
        <taxon>Bacteria</taxon>
        <taxon>Pseudomonadati</taxon>
        <taxon>Pseudomonadota</taxon>
        <taxon>Alphaproteobacteria</taxon>
        <taxon>Sphingomonadales</taxon>
        <taxon>Sphingomonadaceae</taxon>
        <taxon>Sphingomonas</taxon>
    </lineage>
</organism>
<evidence type="ECO:0000313" key="2">
    <source>
        <dbReference type="EMBL" id="RJF94083.1"/>
    </source>
</evidence>